<dbReference type="EMBL" id="LAZR01007354">
    <property type="protein sequence ID" value="KKM85799.1"/>
    <property type="molecule type" value="Genomic_DNA"/>
</dbReference>
<evidence type="ECO:0000313" key="1">
    <source>
        <dbReference type="EMBL" id="KKM85799.1"/>
    </source>
</evidence>
<name>A0A0F9KU21_9ZZZZ</name>
<accession>A0A0F9KU21</accession>
<reference evidence="1" key="1">
    <citation type="journal article" date="2015" name="Nature">
        <title>Complex archaea that bridge the gap between prokaryotes and eukaryotes.</title>
        <authorList>
            <person name="Spang A."/>
            <person name="Saw J.H."/>
            <person name="Jorgensen S.L."/>
            <person name="Zaremba-Niedzwiedzka K."/>
            <person name="Martijn J."/>
            <person name="Lind A.E."/>
            <person name="van Eijk R."/>
            <person name="Schleper C."/>
            <person name="Guy L."/>
            <person name="Ettema T.J."/>
        </authorList>
    </citation>
    <scope>NUCLEOTIDE SEQUENCE</scope>
</reference>
<sequence length="281" mass="29959">MIVPMKYGTADVIQGIPLIEAGTPDYKASPTLASGDVKISKDGGTLANLNTLPVVTPASSADVKIILSDVEIQCKQAVITFIDQTSPKEWEDNRIIIHTFGHADAQQAFDLSVDSGSEILAMQDTLDVLLRTILESTIMTATTVSSLASQISFTLVAGSSDDDAYNDCMIILKSVSTPARKAIGLISDYTGSSKTVSLVADPGVFTLAVGDEVFVMSVPKNIADIKKLLRADKIIDTAKTPWVVDYKEEGTSTKLLSKTMQNTAGANITTENNVLGQLEQE</sequence>
<dbReference type="AlphaFoldDB" id="A0A0F9KU21"/>
<proteinExistence type="predicted"/>
<organism evidence="1">
    <name type="scientific">marine sediment metagenome</name>
    <dbReference type="NCBI Taxonomy" id="412755"/>
    <lineage>
        <taxon>unclassified sequences</taxon>
        <taxon>metagenomes</taxon>
        <taxon>ecological metagenomes</taxon>
    </lineage>
</organism>
<comment type="caution">
    <text evidence="1">The sequence shown here is derived from an EMBL/GenBank/DDBJ whole genome shotgun (WGS) entry which is preliminary data.</text>
</comment>
<protein>
    <submittedName>
        <fullName evidence="1">Uncharacterized protein</fullName>
    </submittedName>
</protein>
<gene>
    <name evidence="1" type="ORF">LCGC14_1285370</name>
</gene>